<reference evidence="2 3" key="1">
    <citation type="submission" date="2021-03" db="EMBL/GenBank/DDBJ databases">
        <title>Genomic and phenotypic characterization of Chloracidobacterium isolates provides evidence for multiple species.</title>
        <authorList>
            <person name="Saini M.K."/>
            <person name="Costas A.M.G."/>
            <person name="Tank M."/>
            <person name="Bryant D.A."/>
        </authorList>
    </citation>
    <scope>NUCLEOTIDE SEQUENCE [LARGE SCALE GENOMIC DNA]</scope>
    <source>
        <strain evidence="2 3">BV2-C</strain>
    </source>
</reference>
<gene>
    <name evidence="2" type="ORF">J8C06_01135</name>
</gene>
<accession>A0ABX8B848</accession>
<dbReference type="RefSeq" id="WP_211428969.1">
    <property type="nucleotide sequence ID" value="NZ_CP072648.1"/>
</dbReference>
<proteinExistence type="predicted"/>
<evidence type="ECO:0000256" key="1">
    <source>
        <dbReference type="SAM" id="MobiDB-lite"/>
    </source>
</evidence>
<protein>
    <recommendedName>
        <fullName evidence="4">Glycine zipper domain-containing protein</fullName>
    </recommendedName>
</protein>
<evidence type="ECO:0000313" key="2">
    <source>
        <dbReference type="EMBL" id="QUW03078.1"/>
    </source>
</evidence>
<evidence type="ECO:0008006" key="4">
    <source>
        <dbReference type="Google" id="ProtNLM"/>
    </source>
</evidence>
<name>A0ABX8B848_9BACT</name>
<organism evidence="2 3">
    <name type="scientific">Chloracidobacterium validum</name>
    <dbReference type="NCBI Taxonomy" id="2821543"/>
    <lineage>
        <taxon>Bacteria</taxon>
        <taxon>Pseudomonadati</taxon>
        <taxon>Acidobacteriota</taxon>
        <taxon>Terriglobia</taxon>
        <taxon>Terriglobales</taxon>
        <taxon>Acidobacteriaceae</taxon>
        <taxon>Chloracidobacterium</taxon>
    </lineage>
</organism>
<feature type="compositionally biased region" description="Low complexity" evidence="1">
    <location>
        <begin position="36"/>
        <end position="55"/>
    </location>
</feature>
<keyword evidence="3" id="KW-1185">Reference proteome</keyword>
<sequence>MTPQALMKHPHTPKLIAGGLTLLLLGSGIGAFATRSSSSPTSSPAASAPASSSAPASPPAPAAQVATPLAQPGELVQPVPLSEGTVQIQGQTYRLVPEGQPVTSPVQPATDTLPVTQVRQNRNSRAPRARTTTQRAYYNYDDAPVARRRGSWWQRNRRDVLTIAAGTGLGAGIGALAGGKKGAGIGALAGGGGTALYTYGLRRRN</sequence>
<feature type="region of interest" description="Disordered" evidence="1">
    <location>
        <begin position="33"/>
        <end position="64"/>
    </location>
</feature>
<dbReference type="Proteomes" id="UP000676506">
    <property type="component" value="Chromosome 1"/>
</dbReference>
<dbReference type="EMBL" id="CP072648">
    <property type="protein sequence ID" value="QUW03078.1"/>
    <property type="molecule type" value="Genomic_DNA"/>
</dbReference>
<evidence type="ECO:0000313" key="3">
    <source>
        <dbReference type="Proteomes" id="UP000676506"/>
    </source>
</evidence>